<dbReference type="InParanoid" id="A0A2J7PRT5"/>
<keyword evidence="4" id="KW-1185">Reference proteome</keyword>
<dbReference type="Pfam" id="PF12259">
    <property type="entry name" value="Baculo_F"/>
    <property type="match status" value="1"/>
</dbReference>
<evidence type="ECO:0000256" key="1">
    <source>
        <dbReference type="SAM" id="Phobius"/>
    </source>
</evidence>
<dbReference type="OrthoDB" id="6628329at2759"/>
<feature type="transmembrane region" description="Helical" evidence="1">
    <location>
        <begin position="579"/>
        <end position="600"/>
    </location>
</feature>
<reference evidence="3 4" key="1">
    <citation type="submission" date="2017-12" db="EMBL/GenBank/DDBJ databases">
        <title>Hemimetabolous genomes reveal molecular basis of termite eusociality.</title>
        <authorList>
            <person name="Harrison M.C."/>
            <person name="Jongepier E."/>
            <person name="Robertson H.M."/>
            <person name="Arning N."/>
            <person name="Bitard-Feildel T."/>
            <person name="Chao H."/>
            <person name="Childers C.P."/>
            <person name="Dinh H."/>
            <person name="Doddapaneni H."/>
            <person name="Dugan S."/>
            <person name="Gowin J."/>
            <person name="Greiner C."/>
            <person name="Han Y."/>
            <person name="Hu H."/>
            <person name="Hughes D.S.T."/>
            <person name="Huylmans A.-K."/>
            <person name="Kemena C."/>
            <person name="Kremer L.P.M."/>
            <person name="Lee S.L."/>
            <person name="Lopez-Ezquerra A."/>
            <person name="Mallet L."/>
            <person name="Monroy-Kuhn J.M."/>
            <person name="Moser A."/>
            <person name="Murali S.C."/>
            <person name="Muzny D.M."/>
            <person name="Otani S."/>
            <person name="Piulachs M.-D."/>
            <person name="Poelchau M."/>
            <person name="Qu J."/>
            <person name="Schaub F."/>
            <person name="Wada-Katsumata A."/>
            <person name="Worley K.C."/>
            <person name="Xie Q."/>
            <person name="Ylla G."/>
            <person name="Poulsen M."/>
            <person name="Gibbs R.A."/>
            <person name="Schal C."/>
            <person name="Richards S."/>
            <person name="Belles X."/>
            <person name="Korb J."/>
            <person name="Bornberg-Bauer E."/>
        </authorList>
    </citation>
    <scope>NUCLEOTIDE SEQUENCE [LARGE SCALE GENOMIC DNA]</scope>
    <source>
        <tissue evidence="3">Whole body</tissue>
    </source>
</reference>
<keyword evidence="2" id="KW-0732">Signal</keyword>
<dbReference type="EMBL" id="NEVH01021952">
    <property type="protein sequence ID" value="PNF19048.1"/>
    <property type="molecule type" value="Genomic_DNA"/>
</dbReference>
<sequence>MRLETLLILSATCVAVVAVDFTVKNYEDTPGLYYDHIGQVQLYTSEWKLVTYVNISKLETTYNTLVDFVAQTGAMCKELPPEAISTCQSDLSLMNQSVLKIHRTRRIISEITKNKEEEVFHSDNTHTHAKRTKRGVFNFIGTVSKILFGTLSSEDADYYQNKISELESEQLSMLKVAKEQMTVVRSTLQTVNYTLVDIAANELQINENSRTMQKQVNENVEKTNQAFSQTTLLIATNQHMIIIEHLIGQLKEGYDTLLFAIIFAQKGILSPQIITPGDIIRAFQDSHSILPRDLSLPNTARVAYEHVLMNIIDIDVFLNNNLLGYVLKIPLVNSAVYHLYKLIPFPTKVNNSENIFVFIESEKDFLMIDTLKQVYVKLNELELDECKVISPDWRVCKQTFPVKSTHVHQECEVRLLEPTTRIPLDCKRKIISLDDVTWLPLTHNKWIFATSHKERVTILCNDLEPSDIILQGTGVLSMFGRCDALGLNTKLQTQMSFTSNRTDKDFIPSVTLHYDCCEHLGSRVKLDTMKFIPDVPLKNILGHSNAFKYASHSVDQVEQLIIQNEAELNRDHKIDHLKFLSYLGITIMVVMMLLICCCFCKRCNFLKRFLDDDCCGRICIRQTVINQRELKSSDENITDRFLDQETRSQSLRSLPAATSLEMTELDPVPTVSTHSGVRKTCKRRW</sequence>
<dbReference type="AlphaFoldDB" id="A0A2J7PRT5"/>
<organism evidence="3 4">
    <name type="scientific">Cryptotermes secundus</name>
    <dbReference type="NCBI Taxonomy" id="105785"/>
    <lineage>
        <taxon>Eukaryota</taxon>
        <taxon>Metazoa</taxon>
        <taxon>Ecdysozoa</taxon>
        <taxon>Arthropoda</taxon>
        <taxon>Hexapoda</taxon>
        <taxon>Insecta</taxon>
        <taxon>Pterygota</taxon>
        <taxon>Neoptera</taxon>
        <taxon>Polyneoptera</taxon>
        <taxon>Dictyoptera</taxon>
        <taxon>Blattodea</taxon>
        <taxon>Blattoidea</taxon>
        <taxon>Termitoidae</taxon>
        <taxon>Kalotermitidae</taxon>
        <taxon>Cryptotermitinae</taxon>
        <taxon>Cryptotermes</taxon>
    </lineage>
</organism>
<name>A0A2J7PRT5_9NEOP</name>
<gene>
    <name evidence="3" type="ORF">B7P43_G11705</name>
</gene>
<keyword evidence="1" id="KW-0812">Transmembrane</keyword>
<proteinExistence type="predicted"/>
<keyword evidence="1" id="KW-0472">Membrane</keyword>
<comment type="caution">
    <text evidence="3">The sequence shown here is derived from an EMBL/GenBank/DDBJ whole genome shotgun (WGS) entry which is preliminary data.</text>
</comment>
<evidence type="ECO:0000313" key="4">
    <source>
        <dbReference type="Proteomes" id="UP000235965"/>
    </source>
</evidence>
<keyword evidence="1" id="KW-1133">Transmembrane helix</keyword>
<evidence type="ECO:0000313" key="3">
    <source>
        <dbReference type="EMBL" id="PNF19048.1"/>
    </source>
</evidence>
<accession>A0A2J7PRT5</accession>
<feature type="signal peptide" evidence="2">
    <location>
        <begin position="1"/>
        <end position="18"/>
    </location>
</feature>
<feature type="chain" id="PRO_5014448579" description="Envelope fusion protein" evidence="2">
    <location>
        <begin position="19"/>
        <end position="685"/>
    </location>
</feature>
<dbReference type="InterPro" id="IPR022048">
    <property type="entry name" value="Envelope_fusion-like"/>
</dbReference>
<protein>
    <recommendedName>
        <fullName evidence="5">Envelope fusion protein</fullName>
    </recommendedName>
</protein>
<evidence type="ECO:0008006" key="5">
    <source>
        <dbReference type="Google" id="ProtNLM"/>
    </source>
</evidence>
<evidence type="ECO:0000256" key="2">
    <source>
        <dbReference type="SAM" id="SignalP"/>
    </source>
</evidence>
<dbReference type="Proteomes" id="UP000235965">
    <property type="component" value="Unassembled WGS sequence"/>
</dbReference>